<sequence length="182" mass="19243">MATFHTGPQTRRAVPPQRPGAAAPDPSGAGEQGRGTPARSEPYAVVLDRHRPPLQPYPPAGARKVRAVVHRRGLRTVRPKDRTAGVLQAGSARPANIPARAEVPLRTFLAVAPGGRVRAVAPAGGNAGTRTGRAAVRPDGSFSVRTARRIVKDIHYRHVRLPRRGGGCGYTNREEGAALSSV</sequence>
<name>A0A841E2Y8_9ACTN</name>
<gene>
    <name evidence="2" type="ORF">HNR25_001266</name>
</gene>
<evidence type="ECO:0000313" key="3">
    <source>
        <dbReference type="Proteomes" id="UP000578077"/>
    </source>
</evidence>
<comment type="caution">
    <text evidence="2">The sequence shown here is derived from an EMBL/GenBank/DDBJ whole genome shotgun (WGS) entry which is preliminary data.</text>
</comment>
<evidence type="ECO:0000256" key="1">
    <source>
        <dbReference type="SAM" id="MobiDB-lite"/>
    </source>
</evidence>
<proteinExistence type="predicted"/>
<feature type="region of interest" description="Disordered" evidence="1">
    <location>
        <begin position="1"/>
        <end position="39"/>
    </location>
</feature>
<dbReference type="EMBL" id="JACHLY010000001">
    <property type="protein sequence ID" value="MBB5997515.1"/>
    <property type="molecule type" value="Genomic_DNA"/>
</dbReference>
<dbReference type="Proteomes" id="UP000578077">
    <property type="component" value="Unassembled WGS sequence"/>
</dbReference>
<accession>A0A841E2Y8</accession>
<feature type="compositionally biased region" description="Low complexity" evidence="1">
    <location>
        <begin position="19"/>
        <end position="29"/>
    </location>
</feature>
<keyword evidence="3" id="KW-1185">Reference proteome</keyword>
<reference evidence="2 3" key="1">
    <citation type="submission" date="2020-08" db="EMBL/GenBank/DDBJ databases">
        <title>Sequencing the genomes of 1000 actinobacteria strains.</title>
        <authorList>
            <person name="Klenk H.-P."/>
        </authorList>
    </citation>
    <scope>NUCLEOTIDE SEQUENCE [LARGE SCALE GENOMIC DNA]</scope>
    <source>
        <strain evidence="2 3">DSM 44593</strain>
    </source>
</reference>
<evidence type="ECO:0000313" key="2">
    <source>
        <dbReference type="EMBL" id="MBB5997515.1"/>
    </source>
</evidence>
<organism evidence="2 3">
    <name type="scientific">Streptomonospora salina</name>
    <dbReference type="NCBI Taxonomy" id="104205"/>
    <lineage>
        <taxon>Bacteria</taxon>
        <taxon>Bacillati</taxon>
        <taxon>Actinomycetota</taxon>
        <taxon>Actinomycetes</taxon>
        <taxon>Streptosporangiales</taxon>
        <taxon>Nocardiopsidaceae</taxon>
        <taxon>Streptomonospora</taxon>
    </lineage>
</organism>
<protein>
    <submittedName>
        <fullName evidence="2">Uncharacterized protein</fullName>
    </submittedName>
</protein>
<dbReference type="AlphaFoldDB" id="A0A841E2Y8"/>